<comment type="caution">
    <text evidence="6">The sequence shown here is derived from an EMBL/GenBank/DDBJ whole genome shotgun (WGS) entry which is preliminary data.</text>
</comment>
<evidence type="ECO:0000313" key="6">
    <source>
        <dbReference type="EMBL" id="CAF9922120.1"/>
    </source>
</evidence>
<dbReference type="EMBL" id="CAJPDT010000029">
    <property type="protein sequence ID" value="CAF9922120.1"/>
    <property type="molecule type" value="Genomic_DNA"/>
</dbReference>
<reference evidence="6" key="1">
    <citation type="submission" date="2021-03" db="EMBL/GenBank/DDBJ databases">
        <authorList>
            <person name="Tagirdzhanova G."/>
        </authorList>
    </citation>
    <scope>NUCLEOTIDE SEQUENCE</scope>
</reference>
<dbReference type="PANTHER" id="PTHR31306">
    <property type="entry name" value="ALPHA-1,6-MANNOSYLTRANSFERASE MNN11-RELATED"/>
    <property type="match status" value="1"/>
</dbReference>
<keyword evidence="2" id="KW-0328">Glycosyltransferase</keyword>
<gene>
    <name evidence="6" type="ORF">IMSHALPRED_005348</name>
</gene>
<comment type="similarity">
    <text evidence="1">Belongs to the glycosyltransferase 34 family.</text>
</comment>
<keyword evidence="5" id="KW-1133">Transmembrane helix</keyword>
<dbReference type="OrthoDB" id="205108at2759"/>
<name>A0A8H3IIH4_9LECA</name>
<dbReference type="PANTHER" id="PTHR31306:SF10">
    <property type="entry name" value="ALPHA-1,6-MANNOSYLTRANSFERASE MNN11-RELATED"/>
    <property type="match status" value="1"/>
</dbReference>
<dbReference type="GO" id="GO:0006487">
    <property type="term" value="P:protein N-linked glycosylation"/>
    <property type="evidence" value="ECO:0007669"/>
    <property type="project" value="TreeGrafter"/>
</dbReference>
<dbReference type="Proteomes" id="UP000664534">
    <property type="component" value="Unassembled WGS sequence"/>
</dbReference>
<dbReference type="FunFam" id="3.90.550.10:FF:000149">
    <property type="entry name" value="Alpha-1,6-mannosyltransferase subunit"/>
    <property type="match status" value="1"/>
</dbReference>
<protein>
    <submittedName>
        <fullName evidence="6">Uncharacterized protein</fullName>
    </submittedName>
</protein>
<keyword evidence="5" id="KW-0472">Membrane</keyword>
<evidence type="ECO:0000256" key="2">
    <source>
        <dbReference type="ARBA" id="ARBA00022676"/>
    </source>
</evidence>
<dbReference type="AlphaFoldDB" id="A0A8H3IIH4"/>
<evidence type="ECO:0000256" key="3">
    <source>
        <dbReference type="ARBA" id="ARBA00022679"/>
    </source>
</evidence>
<accession>A0A8H3IIH4</accession>
<dbReference type="InterPro" id="IPR008630">
    <property type="entry name" value="Glyco_trans_34"/>
</dbReference>
<keyword evidence="3" id="KW-0808">Transferase</keyword>
<feature type="region of interest" description="Disordered" evidence="4">
    <location>
        <begin position="1"/>
        <end position="23"/>
    </location>
</feature>
<keyword evidence="5" id="KW-0812">Transmembrane</keyword>
<feature type="transmembrane region" description="Helical" evidence="5">
    <location>
        <begin position="30"/>
        <end position="51"/>
    </location>
</feature>
<evidence type="ECO:0000256" key="1">
    <source>
        <dbReference type="ARBA" id="ARBA00005664"/>
    </source>
</evidence>
<evidence type="ECO:0000256" key="5">
    <source>
        <dbReference type="SAM" id="Phobius"/>
    </source>
</evidence>
<evidence type="ECO:0000313" key="7">
    <source>
        <dbReference type="Proteomes" id="UP000664534"/>
    </source>
</evidence>
<dbReference type="Pfam" id="PF05637">
    <property type="entry name" value="Glyco_transf_34"/>
    <property type="match status" value="1"/>
</dbReference>
<dbReference type="GO" id="GO:0000009">
    <property type="term" value="F:alpha-1,6-mannosyltransferase activity"/>
    <property type="evidence" value="ECO:0007669"/>
    <property type="project" value="TreeGrafter"/>
</dbReference>
<organism evidence="6 7">
    <name type="scientific">Imshaugia aleurites</name>
    <dbReference type="NCBI Taxonomy" id="172621"/>
    <lineage>
        <taxon>Eukaryota</taxon>
        <taxon>Fungi</taxon>
        <taxon>Dikarya</taxon>
        <taxon>Ascomycota</taxon>
        <taxon>Pezizomycotina</taxon>
        <taxon>Lecanoromycetes</taxon>
        <taxon>OSLEUM clade</taxon>
        <taxon>Lecanoromycetidae</taxon>
        <taxon>Lecanorales</taxon>
        <taxon>Lecanorineae</taxon>
        <taxon>Parmeliaceae</taxon>
        <taxon>Imshaugia</taxon>
    </lineage>
</organism>
<sequence>MHFAMPPRKTSQPPPYARASRSSPIRRKQLQFGALIGCTLLLLIYLATHLFGSSKGKTPPGTPEVVVVTLLDEATMSDEYRARIMENRKYYADKNALGGYATFFPDVSDYDYGNSPRSWAVVPALRHALTKYPHSTYFFSLSPHSLIMNPKISLTSHVMDKKRLESIMLRDKPVVPPDSVIRTFTHLKGDKVDLVLTQDAEGLCQGSFILRRGEWAKFFLDTWFDPLYRSYNFQKAEGHALEHVVQWHPTILTKLALVPQNLINSYGVDISSRGGREAMHKEGDFVVRLVGCELDPTRYCEKEFDMYYQQWKSYLNKGTL</sequence>
<dbReference type="GO" id="GO:0000136">
    <property type="term" value="C:mannan polymerase complex"/>
    <property type="evidence" value="ECO:0007669"/>
    <property type="project" value="TreeGrafter"/>
</dbReference>
<keyword evidence="7" id="KW-1185">Reference proteome</keyword>
<evidence type="ECO:0000256" key="4">
    <source>
        <dbReference type="SAM" id="MobiDB-lite"/>
    </source>
</evidence>
<proteinExistence type="inferred from homology"/>